<dbReference type="AlphaFoldDB" id="A0A7H8TBC7"/>
<evidence type="ECO:0000313" key="3">
    <source>
        <dbReference type="Proteomes" id="UP000509418"/>
    </source>
</evidence>
<feature type="transmembrane region" description="Helical" evidence="1">
    <location>
        <begin position="39"/>
        <end position="58"/>
    </location>
</feature>
<feature type="transmembrane region" description="Helical" evidence="1">
    <location>
        <begin position="65"/>
        <end position="82"/>
    </location>
</feature>
<evidence type="ECO:0000313" key="2">
    <source>
        <dbReference type="EMBL" id="QKZ20298.1"/>
    </source>
</evidence>
<gene>
    <name evidence="2" type="ORF">HUT05_24870</name>
</gene>
<reference evidence="2 3" key="1">
    <citation type="submission" date="2020-06" db="EMBL/GenBank/DDBJ databases">
        <title>Genome mining for natural products.</title>
        <authorList>
            <person name="Zhang B."/>
            <person name="Shi J."/>
            <person name="Ge H."/>
        </authorList>
    </citation>
    <scope>NUCLEOTIDE SEQUENCE [LARGE SCALE GENOMIC DNA]</scope>
    <source>
        <strain evidence="2 3">NA02069</strain>
    </source>
</reference>
<keyword evidence="3" id="KW-1185">Reference proteome</keyword>
<evidence type="ECO:0000256" key="1">
    <source>
        <dbReference type="SAM" id="Phobius"/>
    </source>
</evidence>
<proteinExistence type="predicted"/>
<sequence length="113" mass="11711">MGAIVGREDQPAQDSRTACGLGAGAAAVTLLVAGEHHKALWPAAGLLTGAVIAIRRVLREQPHASWIARAAATVNALLLSWAEPPGRPVGLALAAALALGACVLFARWRQHRI</sequence>
<keyword evidence="1" id="KW-1133">Transmembrane helix</keyword>
<dbReference type="RefSeq" id="WP_176576358.1">
    <property type="nucleotide sequence ID" value="NZ_CP056041.1"/>
</dbReference>
<evidence type="ECO:0008006" key="4">
    <source>
        <dbReference type="Google" id="ProtNLM"/>
    </source>
</evidence>
<keyword evidence="1" id="KW-0472">Membrane</keyword>
<dbReference type="EMBL" id="CP056041">
    <property type="protein sequence ID" value="QKZ20298.1"/>
    <property type="molecule type" value="Genomic_DNA"/>
</dbReference>
<protein>
    <recommendedName>
        <fullName evidence="4">Transmembrane protein</fullName>
    </recommendedName>
</protein>
<keyword evidence="1" id="KW-0812">Transmembrane</keyword>
<feature type="transmembrane region" description="Helical" evidence="1">
    <location>
        <begin position="88"/>
        <end position="108"/>
    </location>
</feature>
<name>A0A7H8TBC7_STRCX</name>
<accession>A0A7H8TBC7</accession>
<dbReference type="Proteomes" id="UP000509418">
    <property type="component" value="Chromosome"/>
</dbReference>
<organism evidence="2 3">
    <name type="scientific">Streptomyces chartreusis</name>
    <dbReference type="NCBI Taxonomy" id="1969"/>
    <lineage>
        <taxon>Bacteria</taxon>
        <taxon>Bacillati</taxon>
        <taxon>Actinomycetota</taxon>
        <taxon>Actinomycetes</taxon>
        <taxon>Kitasatosporales</taxon>
        <taxon>Streptomycetaceae</taxon>
        <taxon>Streptomyces</taxon>
    </lineage>
</organism>